<dbReference type="AlphaFoldDB" id="H3NGU9"/>
<evidence type="ECO:0000259" key="6">
    <source>
        <dbReference type="Pfam" id="PF02826"/>
    </source>
</evidence>
<dbReference type="GO" id="GO:0016616">
    <property type="term" value="F:oxidoreductase activity, acting on the CH-OH group of donors, NAD or NADP as acceptor"/>
    <property type="evidence" value="ECO:0007669"/>
    <property type="project" value="InterPro"/>
</dbReference>
<dbReference type="HOGENOM" id="CLU_019796_1_3_9"/>
<dbReference type="PANTHER" id="PTHR43761:SF1">
    <property type="entry name" value="D-ISOMER SPECIFIC 2-HYDROXYACID DEHYDROGENASE CATALYTIC DOMAIN-CONTAINING PROTEIN-RELATED"/>
    <property type="match status" value="1"/>
</dbReference>
<name>H3NGU9_9LACT</name>
<dbReference type="PATRIC" id="fig|883113.3.peg.89"/>
<evidence type="ECO:0000256" key="1">
    <source>
        <dbReference type="ARBA" id="ARBA00005854"/>
    </source>
</evidence>
<keyword evidence="3" id="KW-0520">NAD</keyword>
<evidence type="ECO:0008006" key="9">
    <source>
        <dbReference type="Google" id="ProtNLM"/>
    </source>
</evidence>
<feature type="domain" description="D-isomer specific 2-hydroxyacid dehydrogenase NAD-binding" evidence="6">
    <location>
        <begin position="112"/>
        <end position="288"/>
    </location>
</feature>
<dbReference type="InterPro" id="IPR029752">
    <property type="entry name" value="D-isomer_DH_CS1"/>
</dbReference>
<proteinExistence type="inferred from homology"/>
<dbReference type="InterPro" id="IPR006140">
    <property type="entry name" value="D-isomer_DH_NAD-bd"/>
</dbReference>
<dbReference type="OrthoDB" id="9805416at2"/>
<evidence type="ECO:0000256" key="2">
    <source>
        <dbReference type="ARBA" id="ARBA00023002"/>
    </source>
</evidence>
<organism evidence="7 8">
    <name type="scientific">Facklamia languida CCUG 37842</name>
    <dbReference type="NCBI Taxonomy" id="883113"/>
    <lineage>
        <taxon>Bacteria</taxon>
        <taxon>Bacillati</taxon>
        <taxon>Bacillota</taxon>
        <taxon>Bacilli</taxon>
        <taxon>Lactobacillales</taxon>
        <taxon>Aerococcaceae</taxon>
        <taxon>Facklamia</taxon>
    </lineage>
</organism>
<dbReference type="FunFam" id="3.40.50.720:FF:000203">
    <property type="entry name" value="D-3-phosphoglycerate dehydrogenase (SerA)"/>
    <property type="match status" value="1"/>
</dbReference>
<dbReference type="Proteomes" id="UP000006190">
    <property type="component" value="Unassembled WGS sequence"/>
</dbReference>
<dbReference type="Pfam" id="PF00389">
    <property type="entry name" value="2-Hacid_dh"/>
    <property type="match status" value="1"/>
</dbReference>
<protein>
    <recommendedName>
        <fullName evidence="9">Hydroxyacid dehydrogenase</fullName>
    </recommendedName>
</protein>
<dbReference type="InterPro" id="IPR006139">
    <property type="entry name" value="D-isomer_2_OHA_DH_cat_dom"/>
</dbReference>
<dbReference type="PROSITE" id="PS00671">
    <property type="entry name" value="D_2_HYDROXYACID_DH_3"/>
    <property type="match status" value="1"/>
</dbReference>
<dbReference type="InterPro" id="IPR036291">
    <property type="entry name" value="NAD(P)-bd_dom_sf"/>
</dbReference>
<dbReference type="SUPFAM" id="SSF51735">
    <property type="entry name" value="NAD(P)-binding Rossmann-fold domains"/>
    <property type="match status" value="1"/>
</dbReference>
<feature type="domain" description="D-isomer specific 2-hydroxyacid dehydrogenase catalytic" evidence="5">
    <location>
        <begin position="15"/>
        <end position="315"/>
    </location>
</feature>
<comment type="similarity">
    <text evidence="1 4">Belongs to the D-isomer specific 2-hydroxyacid dehydrogenase family.</text>
</comment>
<dbReference type="PANTHER" id="PTHR43761">
    <property type="entry name" value="D-ISOMER SPECIFIC 2-HYDROXYACID DEHYDROGENASE FAMILY PROTEIN (AFU_ORTHOLOGUE AFUA_1G13630)"/>
    <property type="match status" value="1"/>
</dbReference>
<dbReference type="PROSITE" id="PS00670">
    <property type="entry name" value="D_2_HYDROXYACID_DH_2"/>
    <property type="match status" value="1"/>
</dbReference>
<dbReference type="eggNOG" id="COG1052">
    <property type="taxonomic scope" value="Bacteria"/>
</dbReference>
<dbReference type="InterPro" id="IPR050418">
    <property type="entry name" value="D-iso_2-hydroxyacid_DH_PdxB"/>
</dbReference>
<dbReference type="Pfam" id="PF02826">
    <property type="entry name" value="2-Hacid_dh_C"/>
    <property type="match status" value="1"/>
</dbReference>
<dbReference type="STRING" id="883113.HMPREF9708_00088"/>
<dbReference type="SUPFAM" id="SSF52283">
    <property type="entry name" value="Formate/glycerate dehydrogenase catalytic domain-like"/>
    <property type="match status" value="1"/>
</dbReference>
<keyword evidence="8" id="KW-1185">Reference proteome</keyword>
<comment type="caution">
    <text evidence="7">The sequence shown here is derived from an EMBL/GenBank/DDBJ whole genome shotgun (WGS) entry which is preliminary data.</text>
</comment>
<dbReference type="GO" id="GO:0051287">
    <property type="term" value="F:NAD binding"/>
    <property type="evidence" value="ECO:0007669"/>
    <property type="project" value="InterPro"/>
</dbReference>
<dbReference type="PROSITE" id="PS00065">
    <property type="entry name" value="D_2_HYDROXYACID_DH_1"/>
    <property type="match status" value="1"/>
</dbReference>
<dbReference type="Gene3D" id="3.40.50.720">
    <property type="entry name" value="NAD(P)-binding Rossmann-like Domain"/>
    <property type="match status" value="2"/>
</dbReference>
<sequence length="318" mass="34796">MKIVLIESLKVDENLIKQLAQPLQAAGHEFIFYPDRATDPDELYERIKDAEIVMLANQPLPAEVVAQLDQTQLLNVAFTGVDHLPVQSAKEKSIQIANAAGYSTTAVAELVIGLTLALYRQIKESDQDLRQGAQYAGSPQGLEINQKKVGIVGTGQIGSATARLFKAFGAEIIAYNRSHSQTLVDEIGLRYVSLDQLLQEADIVSLHLPLTESTRHLIGEREFNLMKETALLINCARGPIVDSQALVQALQDGKIAGAGLDVYDQEPPLADDAAILSAPHTLLTPHIGYYTQEAMVQRAHIAFENTLRFIQGQPQNLI</sequence>
<dbReference type="RefSeq" id="WP_006307953.1">
    <property type="nucleotide sequence ID" value="NZ_JH601133.1"/>
</dbReference>
<dbReference type="InterPro" id="IPR029753">
    <property type="entry name" value="D-isomer_DH_CS"/>
</dbReference>
<evidence type="ECO:0000313" key="8">
    <source>
        <dbReference type="Proteomes" id="UP000006190"/>
    </source>
</evidence>
<evidence type="ECO:0000313" key="7">
    <source>
        <dbReference type="EMBL" id="EHR38378.1"/>
    </source>
</evidence>
<evidence type="ECO:0000256" key="3">
    <source>
        <dbReference type="ARBA" id="ARBA00023027"/>
    </source>
</evidence>
<keyword evidence="2 4" id="KW-0560">Oxidoreductase</keyword>
<accession>H3NGU9</accession>
<evidence type="ECO:0000256" key="4">
    <source>
        <dbReference type="RuleBase" id="RU003719"/>
    </source>
</evidence>
<evidence type="ECO:0000259" key="5">
    <source>
        <dbReference type="Pfam" id="PF00389"/>
    </source>
</evidence>
<reference evidence="7 8" key="1">
    <citation type="submission" date="2012-01" db="EMBL/GenBank/DDBJ databases">
        <title>The Genome Sequence of Facklamia languida CCUG 37842.</title>
        <authorList>
            <consortium name="The Broad Institute Genome Sequencing Platform"/>
            <person name="Earl A."/>
            <person name="Ward D."/>
            <person name="Feldgarden M."/>
            <person name="Gevers D."/>
            <person name="Huys G."/>
            <person name="Young S.K."/>
            <person name="Zeng Q."/>
            <person name="Gargeya S."/>
            <person name="Fitzgerald M."/>
            <person name="Haas B."/>
            <person name="Abouelleil A."/>
            <person name="Alvarado L."/>
            <person name="Arachchi H.M."/>
            <person name="Berlin A."/>
            <person name="Chapman S.B."/>
            <person name="Gearin G."/>
            <person name="Goldberg J."/>
            <person name="Griggs A."/>
            <person name="Gujja S."/>
            <person name="Hansen M."/>
            <person name="Heiman D."/>
            <person name="Howarth C."/>
            <person name="Larimer J."/>
            <person name="Lui A."/>
            <person name="MacDonald P.J.P."/>
            <person name="McCowen C."/>
            <person name="Montmayeur A."/>
            <person name="Murphy C."/>
            <person name="Neiman D."/>
            <person name="Pearson M."/>
            <person name="Priest M."/>
            <person name="Roberts A."/>
            <person name="Saif S."/>
            <person name="Shea T."/>
            <person name="Sisk P."/>
            <person name="Stolte C."/>
            <person name="Sykes S."/>
            <person name="Wortman J."/>
            <person name="Nusbaum C."/>
            <person name="Birren B."/>
        </authorList>
    </citation>
    <scope>NUCLEOTIDE SEQUENCE [LARGE SCALE GENOMIC DNA]</scope>
    <source>
        <strain evidence="7 8">CCUG 37842</strain>
    </source>
</reference>
<dbReference type="EMBL" id="AGEG01000001">
    <property type="protein sequence ID" value="EHR38378.1"/>
    <property type="molecule type" value="Genomic_DNA"/>
</dbReference>
<gene>
    <name evidence="7" type="ORF">HMPREF9708_00088</name>
</gene>